<dbReference type="InterPro" id="IPR018062">
    <property type="entry name" value="HTH_AraC-typ_CS"/>
</dbReference>
<keyword evidence="3" id="KW-0804">Transcription</keyword>
<dbReference type="SMART" id="SM00342">
    <property type="entry name" value="HTH_ARAC"/>
    <property type="match status" value="1"/>
</dbReference>
<sequence>MGSLPAVLDRFVTVTQATDDLSDVLERLRWSVGAYRKETLRAGERRAVSDAGMRFHLVVQGGIDVRSRQDLGSRREVSGVTEKRLSPGDFLLLPRGGDHELVARGETVLHTGDLEHASPVAARVAAVMPDMVVACRFTTREPVVAALLEGMEGESCGPRPGSRSVISQLANIVAAAAIRNWVESSCGSLSLLSVPLRDTDIARALDAIHDDPGSPWTVEALARIALASRSAFAKRFRDTVGDSPARYLARIRMEHAKSLLAERGSVAEVAVRLGYGSEAAFSRAFRRHAGVPPTQWRHAGDEPARLHV</sequence>
<evidence type="ECO:0000256" key="1">
    <source>
        <dbReference type="ARBA" id="ARBA00023015"/>
    </source>
</evidence>
<dbReference type="Gene3D" id="1.10.10.60">
    <property type="entry name" value="Homeodomain-like"/>
    <property type="match status" value="2"/>
</dbReference>
<dbReference type="SUPFAM" id="SSF46689">
    <property type="entry name" value="Homeodomain-like"/>
    <property type="match status" value="2"/>
</dbReference>
<evidence type="ECO:0000259" key="4">
    <source>
        <dbReference type="PROSITE" id="PS01124"/>
    </source>
</evidence>
<reference evidence="5 6" key="1">
    <citation type="submission" date="2017-06" db="EMBL/GenBank/DDBJ databases">
        <authorList>
            <person name="Kim H.J."/>
            <person name="Triplett B.A."/>
        </authorList>
    </citation>
    <scope>NUCLEOTIDE SEQUENCE [LARGE SCALE GENOMIC DNA]</scope>
    <source>
        <strain evidence="5 6">CGMCC 4.5593</strain>
    </source>
</reference>
<evidence type="ECO:0000256" key="2">
    <source>
        <dbReference type="ARBA" id="ARBA00023125"/>
    </source>
</evidence>
<dbReference type="PANTHER" id="PTHR46796">
    <property type="entry name" value="HTH-TYPE TRANSCRIPTIONAL ACTIVATOR RHAS-RELATED"/>
    <property type="match status" value="1"/>
</dbReference>
<dbReference type="InterPro" id="IPR032783">
    <property type="entry name" value="AraC_lig"/>
</dbReference>
<keyword evidence="6" id="KW-1185">Reference proteome</keyword>
<protein>
    <submittedName>
        <fullName evidence="5">AraC-type DNA-binding protein</fullName>
    </submittedName>
</protein>
<dbReference type="OrthoDB" id="241790at2"/>
<dbReference type="GO" id="GO:0043565">
    <property type="term" value="F:sequence-specific DNA binding"/>
    <property type="evidence" value="ECO:0007669"/>
    <property type="project" value="InterPro"/>
</dbReference>
<dbReference type="Pfam" id="PF12833">
    <property type="entry name" value="HTH_18"/>
    <property type="match status" value="1"/>
</dbReference>
<proteinExistence type="predicted"/>
<evidence type="ECO:0000256" key="3">
    <source>
        <dbReference type="ARBA" id="ARBA00023163"/>
    </source>
</evidence>
<dbReference type="GO" id="GO:0003700">
    <property type="term" value="F:DNA-binding transcription factor activity"/>
    <property type="evidence" value="ECO:0007669"/>
    <property type="project" value="InterPro"/>
</dbReference>
<evidence type="ECO:0000313" key="6">
    <source>
        <dbReference type="Proteomes" id="UP000198362"/>
    </source>
</evidence>
<dbReference type="PROSITE" id="PS00041">
    <property type="entry name" value="HTH_ARAC_FAMILY_1"/>
    <property type="match status" value="1"/>
</dbReference>
<keyword evidence="1" id="KW-0805">Transcription regulation</keyword>
<evidence type="ECO:0000313" key="5">
    <source>
        <dbReference type="EMBL" id="SNT59649.1"/>
    </source>
</evidence>
<dbReference type="InterPro" id="IPR009057">
    <property type="entry name" value="Homeodomain-like_sf"/>
</dbReference>
<dbReference type="PANTHER" id="PTHR46796:SF7">
    <property type="entry name" value="ARAC FAMILY TRANSCRIPTIONAL REGULATOR"/>
    <property type="match status" value="1"/>
</dbReference>
<dbReference type="EMBL" id="FZPH01000011">
    <property type="protein sequence ID" value="SNT59649.1"/>
    <property type="molecule type" value="Genomic_DNA"/>
</dbReference>
<dbReference type="InterPro" id="IPR020449">
    <property type="entry name" value="Tscrpt_reg_AraC-type_HTH"/>
</dbReference>
<keyword evidence="2 5" id="KW-0238">DNA-binding</keyword>
<dbReference type="PROSITE" id="PS01124">
    <property type="entry name" value="HTH_ARAC_FAMILY_2"/>
    <property type="match status" value="1"/>
</dbReference>
<dbReference type="Pfam" id="PF12852">
    <property type="entry name" value="Cupin_6"/>
    <property type="match status" value="1"/>
</dbReference>
<dbReference type="InterPro" id="IPR050204">
    <property type="entry name" value="AraC_XylS_family_regulators"/>
</dbReference>
<gene>
    <name evidence="5" type="ORF">SAMN05421812_111231</name>
</gene>
<organism evidence="5 6">
    <name type="scientific">Asanoa hainanensis</name>
    <dbReference type="NCBI Taxonomy" id="560556"/>
    <lineage>
        <taxon>Bacteria</taxon>
        <taxon>Bacillati</taxon>
        <taxon>Actinomycetota</taxon>
        <taxon>Actinomycetes</taxon>
        <taxon>Micromonosporales</taxon>
        <taxon>Micromonosporaceae</taxon>
        <taxon>Asanoa</taxon>
    </lineage>
</organism>
<name>A0A239NZU2_9ACTN</name>
<dbReference type="PRINTS" id="PR00032">
    <property type="entry name" value="HTHARAC"/>
</dbReference>
<dbReference type="Proteomes" id="UP000198362">
    <property type="component" value="Unassembled WGS sequence"/>
</dbReference>
<accession>A0A239NZU2</accession>
<dbReference type="AlphaFoldDB" id="A0A239NZU2"/>
<dbReference type="InterPro" id="IPR018060">
    <property type="entry name" value="HTH_AraC"/>
</dbReference>
<feature type="domain" description="HTH araC/xylS-type" evidence="4">
    <location>
        <begin position="202"/>
        <end position="299"/>
    </location>
</feature>